<evidence type="ECO:0000313" key="3">
    <source>
        <dbReference type="Proteomes" id="UP001321473"/>
    </source>
</evidence>
<sequence length="163" mass="17776">MKTGVYVTTAWFVVGTGHIVGAHCDCVAGLSETCQHVAGLLFSAAARAEDAPSCTGVLCKWIVPAEAKKAAPRKPLVEIKFQKYCVNKPPRGKRKRDYDPCPITPLPTPHDIESLRKKLASACPDLQALRYLCPTDKAKTRPPCNKKAIEDSDDLWSEPSATE</sequence>
<gene>
    <name evidence="2" type="ORF">V5799_030482</name>
</gene>
<dbReference type="AlphaFoldDB" id="A0AAQ4ENW7"/>
<evidence type="ECO:0000313" key="2">
    <source>
        <dbReference type="EMBL" id="KAK8776173.1"/>
    </source>
</evidence>
<proteinExistence type="predicted"/>
<keyword evidence="3" id="KW-1185">Reference proteome</keyword>
<dbReference type="EMBL" id="JARKHS020013288">
    <property type="protein sequence ID" value="KAK8776173.1"/>
    <property type="molecule type" value="Genomic_DNA"/>
</dbReference>
<organism evidence="2 3">
    <name type="scientific">Amblyomma americanum</name>
    <name type="common">Lone star tick</name>
    <dbReference type="NCBI Taxonomy" id="6943"/>
    <lineage>
        <taxon>Eukaryota</taxon>
        <taxon>Metazoa</taxon>
        <taxon>Ecdysozoa</taxon>
        <taxon>Arthropoda</taxon>
        <taxon>Chelicerata</taxon>
        <taxon>Arachnida</taxon>
        <taxon>Acari</taxon>
        <taxon>Parasitiformes</taxon>
        <taxon>Ixodida</taxon>
        <taxon>Ixodoidea</taxon>
        <taxon>Ixodidae</taxon>
        <taxon>Amblyomminae</taxon>
        <taxon>Amblyomma</taxon>
    </lineage>
</organism>
<dbReference type="PANTHER" id="PTHR47526">
    <property type="entry name" value="ATP-DEPENDENT DNA HELICASE"/>
    <property type="match status" value="1"/>
</dbReference>
<accession>A0AAQ4ENW7</accession>
<evidence type="ECO:0000256" key="1">
    <source>
        <dbReference type="SAM" id="MobiDB-lite"/>
    </source>
</evidence>
<reference evidence="2 3" key="1">
    <citation type="journal article" date="2023" name="Arcadia Sci">
        <title>De novo assembly of a long-read Amblyomma americanum tick genome.</title>
        <authorList>
            <person name="Chou S."/>
            <person name="Poskanzer K.E."/>
            <person name="Rollins M."/>
            <person name="Thuy-Boun P.S."/>
        </authorList>
    </citation>
    <scope>NUCLEOTIDE SEQUENCE [LARGE SCALE GENOMIC DNA]</scope>
    <source>
        <strain evidence="2">F_SG_1</strain>
        <tissue evidence="2">Salivary glands</tissue>
    </source>
</reference>
<feature type="region of interest" description="Disordered" evidence="1">
    <location>
        <begin position="136"/>
        <end position="163"/>
    </location>
</feature>
<feature type="non-terminal residue" evidence="2">
    <location>
        <position position="163"/>
    </location>
</feature>
<protein>
    <recommendedName>
        <fullName evidence="4">SWIM-type domain-containing protein</fullName>
    </recommendedName>
</protein>
<evidence type="ECO:0008006" key="4">
    <source>
        <dbReference type="Google" id="ProtNLM"/>
    </source>
</evidence>
<dbReference type="PANTHER" id="PTHR47526:SF3">
    <property type="entry name" value="PHD-TYPE DOMAIN-CONTAINING PROTEIN"/>
    <property type="match status" value="1"/>
</dbReference>
<name>A0AAQ4ENW7_AMBAM</name>
<dbReference type="Proteomes" id="UP001321473">
    <property type="component" value="Unassembled WGS sequence"/>
</dbReference>
<comment type="caution">
    <text evidence="2">The sequence shown here is derived from an EMBL/GenBank/DDBJ whole genome shotgun (WGS) entry which is preliminary data.</text>
</comment>